<dbReference type="AlphaFoldDB" id="A0A2G8KG51"/>
<dbReference type="OrthoDB" id="427950at2759"/>
<evidence type="ECO:0000313" key="2">
    <source>
        <dbReference type="EMBL" id="PIK46983.1"/>
    </source>
</evidence>
<dbReference type="PROSITE" id="PS00018">
    <property type="entry name" value="EF_HAND_1"/>
    <property type="match status" value="1"/>
</dbReference>
<dbReference type="InterPro" id="IPR011992">
    <property type="entry name" value="EF-hand-dom_pair"/>
</dbReference>
<comment type="caution">
    <text evidence="2">The sequence shown here is derived from an EMBL/GenBank/DDBJ whole genome shotgun (WGS) entry which is preliminary data.</text>
</comment>
<evidence type="ECO:0008006" key="4">
    <source>
        <dbReference type="Google" id="ProtNLM"/>
    </source>
</evidence>
<dbReference type="Proteomes" id="UP000230750">
    <property type="component" value="Unassembled WGS sequence"/>
</dbReference>
<reference evidence="2 3" key="1">
    <citation type="journal article" date="2017" name="PLoS Biol.">
        <title>The sea cucumber genome provides insights into morphological evolution and visceral regeneration.</title>
        <authorList>
            <person name="Zhang X."/>
            <person name="Sun L."/>
            <person name="Yuan J."/>
            <person name="Sun Y."/>
            <person name="Gao Y."/>
            <person name="Zhang L."/>
            <person name="Li S."/>
            <person name="Dai H."/>
            <person name="Hamel J.F."/>
            <person name="Liu C."/>
            <person name="Yu Y."/>
            <person name="Liu S."/>
            <person name="Lin W."/>
            <person name="Guo K."/>
            <person name="Jin S."/>
            <person name="Xu P."/>
            <person name="Storey K.B."/>
            <person name="Huan P."/>
            <person name="Zhang T."/>
            <person name="Zhou Y."/>
            <person name="Zhang J."/>
            <person name="Lin C."/>
            <person name="Li X."/>
            <person name="Xing L."/>
            <person name="Huo D."/>
            <person name="Sun M."/>
            <person name="Wang L."/>
            <person name="Mercier A."/>
            <person name="Li F."/>
            <person name="Yang H."/>
            <person name="Xiang J."/>
        </authorList>
    </citation>
    <scope>NUCLEOTIDE SEQUENCE [LARGE SCALE GENOMIC DNA]</scope>
    <source>
        <strain evidence="2">Shaxun</strain>
        <tissue evidence="2">Muscle</tissue>
    </source>
</reference>
<keyword evidence="3" id="KW-1185">Reference proteome</keyword>
<accession>A0A2G8KG51</accession>
<evidence type="ECO:0000313" key="3">
    <source>
        <dbReference type="Proteomes" id="UP000230750"/>
    </source>
</evidence>
<proteinExistence type="predicted"/>
<gene>
    <name evidence="2" type="ORF">BSL78_16177</name>
</gene>
<name>A0A2G8KG51_STIJA</name>
<dbReference type="Gene3D" id="1.10.238.10">
    <property type="entry name" value="EF-hand"/>
    <property type="match status" value="1"/>
</dbReference>
<evidence type="ECO:0000256" key="1">
    <source>
        <dbReference type="ARBA" id="ARBA00022837"/>
    </source>
</evidence>
<keyword evidence="1" id="KW-0106">Calcium</keyword>
<protein>
    <recommendedName>
        <fullName evidence="4">EF-hand domain-containing protein</fullName>
    </recommendedName>
</protein>
<sequence length="276" mass="31675">MLPYYSTIRFYFGRKLVLKSLNRLSSFLYNTHSFRRHGLLKLDHNEDGFITKHEYSLRNPDVDAEIVRTLFDILDNNGDDKLTQAELDAKTDFWETTEDCEVFAMQQCDSRLAYTVELNDDVNDTEAMCQGLQAYLDCLSSESSFCDFSAEFLRAVYTFADSYKRTKLCKNLVIDKLAKFGESNNSSRRKRAISTATESSPRGSELECAVPQLSLCSSLFNRSLREAGNFCSTLNEYRHCVSHAAKSCNDETLLHLKESVRILAHMHKKFQVCDIH</sequence>
<dbReference type="SUPFAM" id="SSF47473">
    <property type="entry name" value="EF-hand"/>
    <property type="match status" value="1"/>
</dbReference>
<dbReference type="InterPro" id="IPR018247">
    <property type="entry name" value="EF_Hand_1_Ca_BS"/>
</dbReference>
<organism evidence="2 3">
    <name type="scientific">Stichopus japonicus</name>
    <name type="common">Sea cucumber</name>
    <dbReference type="NCBI Taxonomy" id="307972"/>
    <lineage>
        <taxon>Eukaryota</taxon>
        <taxon>Metazoa</taxon>
        <taxon>Echinodermata</taxon>
        <taxon>Eleutherozoa</taxon>
        <taxon>Echinozoa</taxon>
        <taxon>Holothuroidea</taxon>
        <taxon>Aspidochirotacea</taxon>
        <taxon>Aspidochirotida</taxon>
        <taxon>Stichopodidae</taxon>
        <taxon>Apostichopus</taxon>
    </lineage>
</organism>
<dbReference type="EMBL" id="MRZV01000609">
    <property type="protein sequence ID" value="PIK46983.1"/>
    <property type="molecule type" value="Genomic_DNA"/>
</dbReference>